<name>A0A0N8GMP9_9CHLR</name>
<dbReference type="InterPro" id="IPR040085">
    <property type="entry name" value="MJ0674-like"/>
</dbReference>
<dbReference type="InterPro" id="IPR058240">
    <property type="entry name" value="rSAM_sf"/>
</dbReference>
<dbReference type="InterPro" id="IPR007197">
    <property type="entry name" value="rSAM"/>
</dbReference>
<proteinExistence type="predicted"/>
<evidence type="ECO:0000256" key="1">
    <source>
        <dbReference type="ARBA" id="ARBA00022691"/>
    </source>
</evidence>
<dbReference type="PATRIC" id="fig|360411.5.peg.3170"/>
<keyword evidence="2 5" id="KW-0479">Metal-binding</keyword>
<evidence type="ECO:0000313" key="7">
    <source>
        <dbReference type="EMBL" id="KPL75906.1"/>
    </source>
</evidence>
<protein>
    <submittedName>
        <fullName evidence="7">Radical SAM protein</fullName>
    </submittedName>
</protein>
<dbReference type="GO" id="GO:0046872">
    <property type="term" value="F:metal ion binding"/>
    <property type="evidence" value="ECO:0007669"/>
    <property type="project" value="UniProtKB-KW"/>
</dbReference>
<evidence type="ECO:0000313" key="8">
    <source>
        <dbReference type="Proteomes" id="UP000050514"/>
    </source>
</evidence>
<feature type="binding site" evidence="5">
    <location>
        <position position="84"/>
    </location>
    <ligand>
        <name>[4Fe-4S] cluster</name>
        <dbReference type="ChEBI" id="CHEBI:49883"/>
        <note>4Fe-4S-S-AdoMet</note>
    </ligand>
</feature>
<dbReference type="SFLD" id="SFLDG01099">
    <property type="entry name" value="Uncharacterised_Radical_SAM_Su"/>
    <property type="match status" value="1"/>
</dbReference>
<keyword evidence="4 5" id="KW-0411">Iron-sulfur</keyword>
<dbReference type="PANTHER" id="PTHR43075">
    <property type="entry name" value="FORMATE LYASE ACTIVATING ENZYME, PUTATIVE (AFU_ORTHOLOGUE AFUA_2G15630)-RELATED"/>
    <property type="match status" value="1"/>
</dbReference>
<dbReference type="Pfam" id="PF04055">
    <property type="entry name" value="Radical_SAM"/>
    <property type="match status" value="1"/>
</dbReference>
<dbReference type="PANTHER" id="PTHR43075:SF1">
    <property type="entry name" value="FORMATE LYASE ACTIVATING ENZYME, PUTATIVE (AFU_ORTHOLOGUE AFUA_2G15630)-RELATED"/>
    <property type="match status" value="1"/>
</dbReference>
<dbReference type="GO" id="GO:0003824">
    <property type="term" value="F:catalytic activity"/>
    <property type="evidence" value="ECO:0007669"/>
    <property type="project" value="InterPro"/>
</dbReference>
<evidence type="ECO:0000256" key="4">
    <source>
        <dbReference type="ARBA" id="ARBA00023014"/>
    </source>
</evidence>
<dbReference type="InterPro" id="IPR016431">
    <property type="entry name" value="Pyrv-formate_lyase-activ_prd"/>
</dbReference>
<accession>A0A0N8GMP9</accession>
<dbReference type="GO" id="GO:0051536">
    <property type="term" value="F:iron-sulfur cluster binding"/>
    <property type="evidence" value="ECO:0007669"/>
    <property type="project" value="UniProtKB-KW"/>
</dbReference>
<feature type="binding site" evidence="5">
    <location>
        <position position="88"/>
    </location>
    <ligand>
        <name>[4Fe-4S] cluster</name>
        <dbReference type="ChEBI" id="CHEBI:49883"/>
        <note>4Fe-4S-S-AdoMet</note>
    </ligand>
</feature>
<evidence type="ECO:0000259" key="6">
    <source>
        <dbReference type="Pfam" id="PF04055"/>
    </source>
</evidence>
<dbReference type="CDD" id="cd01335">
    <property type="entry name" value="Radical_SAM"/>
    <property type="match status" value="1"/>
</dbReference>
<dbReference type="PIRSF" id="PIRSF004869">
    <property type="entry name" value="PflX_prd"/>
    <property type="match status" value="1"/>
</dbReference>
<dbReference type="InterPro" id="IPR013785">
    <property type="entry name" value="Aldolase_TIM"/>
</dbReference>
<comment type="cofactor">
    <cofactor evidence="5">
        <name>[4Fe-4S] cluster</name>
        <dbReference type="ChEBI" id="CHEBI:49883"/>
    </cofactor>
    <text evidence="5">Binds 1 [4Fe-4S] cluster. The cluster is coordinated with 3 cysteines and an exchangeable S-adenosyl-L-methionine.</text>
</comment>
<dbReference type="STRING" id="360411.AC812_08005"/>
<dbReference type="AlphaFoldDB" id="A0A0N8GMP9"/>
<organism evidence="7 8">
    <name type="scientific">Bellilinea caldifistulae</name>
    <dbReference type="NCBI Taxonomy" id="360411"/>
    <lineage>
        <taxon>Bacteria</taxon>
        <taxon>Bacillati</taxon>
        <taxon>Chloroflexota</taxon>
        <taxon>Anaerolineae</taxon>
        <taxon>Anaerolineales</taxon>
        <taxon>Anaerolineaceae</taxon>
        <taxon>Bellilinea</taxon>
    </lineage>
</organism>
<reference evidence="7 8" key="1">
    <citation type="submission" date="2015-07" db="EMBL/GenBank/DDBJ databases">
        <title>Draft genome of Bellilinea caldifistulae DSM 17877.</title>
        <authorList>
            <person name="Hemp J."/>
            <person name="Ward L.M."/>
            <person name="Pace L.A."/>
            <person name="Fischer W.W."/>
        </authorList>
    </citation>
    <scope>NUCLEOTIDE SEQUENCE [LARGE SCALE GENOMIC DNA]</scope>
    <source>
        <strain evidence="7 8">GOMI-1</strain>
    </source>
</reference>
<keyword evidence="1 5" id="KW-0949">S-adenosyl-L-methionine</keyword>
<dbReference type="SUPFAM" id="SSF102114">
    <property type="entry name" value="Radical SAM enzymes"/>
    <property type="match status" value="1"/>
</dbReference>
<dbReference type="RefSeq" id="WP_061918284.1">
    <property type="nucleotide sequence ID" value="NZ_DF967971.1"/>
</dbReference>
<dbReference type="OrthoDB" id="9781783at2"/>
<feature type="binding site" evidence="5">
    <location>
        <position position="91"/>
    </location>
    <ligand>
        <name>[4Fe-4S] cluster</name>
        <dbReference type="ChEBI" id="CHEBI:49883"/>
        <note>4Fe-4S-S-AdoMet</note>
    </ligand>
</feature>
<evidence type="ECO:0000256" key="3">
    <source>
        <dbReference type="ARBA" id="ARBA00023004"/>
    </source>
</evidence>
<keyword evidence="8" id="KW-1185">Reference proteome</keyword>
<comment type="caution">
    <text evidence="7">The sequence shown here is derived from an EMBL/GenBank/DDBJ whole genome shotgun (WGS) entry which is preliminary data.</text>
</comment>
<evidence type="ECO:0000256" key="2">
    <source>
        <dbReference type="ARBA" id="ARBA00022723"/>
    </source>
</evidence>
<dbReference type="Gene3D" id="3.20.20.70">
    <property type="entry name" value="Aldolase class I"/>
    <property type="match status" value="1"/>
</dbReference>
<dbReference type="SFLD" id="SFLDS00029">
    <property type="entry name" value="Radical_SAM"/>
    <property type="match status" value="1"/>
</dbReference>
<evidence type="ECO:0000256" key="5">
    <source>
        <dbReference type="PIRSR" id="PIRSR004869-50"/>
    </source>
</evidence>
<dbReference type="EMBL" id="LGHJ01000013">
    <property type="protein sequence ID" value="KPL75906.1"/>
    <property type="molecule type" value="Genomic_DNA"/>
</dbReference>
<gene>
    <name evidence="7" type="ORF">AC812_08005</name>
</gene>
<sequence>MSIEPVYRRLLESGEAHQRIEQAYAHLQACDVCPLRCGVNRLAGERGMCKTGARAQVSSFGAHLGEEQPLRGWAGSGTIFFARCNLRCVFCQNFEISQVGNGREVEPEELAEIMLRLQAAGCHNINLVSPTHVVPQIIAAVLIAAQAGLRLPLVYNSGGYDSLDMLALLDGIVDIYMPDMKYGDSEIARRFSRVPRYVEVNRAAVREMQRQVGDLQMDEQGIARRGLLVRHLVLPNQLAGTEKVLRFLADEISKNVYLNLMDQYYPAYQAHNYPGLNRPITSQEYQEAVAIARQLGLNRLDQRQRRGLWE</sequence>
<feature type="domain" description="Radical SAM core" evidence="6">
    <location>
        <begin position="79"/>
        <end position="199"/>
    </location>
</feature>
<keyword evidence="3 5" id="KW-0408">Iron</keyword>
<dbReference type="Proteomes" id="UP000050514">
    <property type="component" value="Unassembled WGS sequence"/>
</dbReference>